<evidence type="ECO:0000256" key="1">
    <source>
        <dbReference type="SAM" id="SignalP"/>
    </source>
</evidence>
<evidence type="ECO:0000313" key="2">
    <source>
        <dbReference type="EMBL" id="MBD3868296.1"/>
    </source>
</evidence>
<organism evidence="2 3">
    <name type="scientific">Candidatus Polarisedimenticola svalbardensis</name>
    <dbReference type="NCBI Taxonomy" id="2886004"/>
    <lineage>
        <taxon>Bacteria</taxon>
        <taxon>Pseudomonadati</taxon>
        <taxon>Acidobacteriota</taxon>
        <taxon>Candidatus Polarisedimenticolia</taxon>
        <taxon>Candidatus Polarisedimenticolales</taxon>
        <taxon>Candidatus Polarisedimenticolaceae</taxon>
        <taxon>Candidatus Polarisedimenticola</taxon>
    </lineage>
</organism>
<proteinExistence type="predicted"/>
<reference evidence="2 3" key="1">
    <citation type="submission" date="2020-08" db="EMBL/GenBank/DDBJ databases">
        <title>Acidobacteriota in marine sediments use diverse sulfur dissimilation pathways.</title>
        <authorList>
            <person name="Wasmund K."/>
        </authorList>
    </citation>
    <scope>NUCLEOTIDE SEQUENCE [LARGE SCALE GENOMIC DNA]</scope>
    <source>
        <strain evidence="2">MAG AM4</strain>
    </source>
</reference>
<dbReference type="Gene3D" id="2.60.40.1120">
    <property type="entry name" value="Carboxypeptidase-like, regulatory domain"/>
    <property type="match status" value="1"/>
</dbReference>
<dbReference type="GO" id="GO:0030246">
    <property type="term" value="F:carbohydrate binding"/>
    <property type="evidence" value="ECO:0007669"/>
    <property type="project" value="InterPro"/>
</dbReference>
<dbReference type="Proteomes" id="UP000648239">
    <property type="component" value="Unassembled WGS sequence"/>
</dbReference>
<keyword evidence="1" id="KW-0732">Signal</keyword>
<dbReference type="InterPro" id="IPR013784">
    <property type="entry name" value="Carb-bd-like_fold"/>
</dbReference>
<dbReference type="SUPFAM" id="SSF49452">
    <property type="entry name" value="Starch-binding domain-like"/>
    <property type="match status" value="1"/>
</dbReference>
<evidence type="ECO:0000313" key="3">
    <source>
        <dbReference type="Proteomes" id="UP000648239"/>
    </source>
</evidence>
<sequence length="746" mass="81032">MKPSGLSIILLTIAIAVVVASGTTPAVAQDESVCSAMVTVVNEQGAALPAGYNISLMFSPVDLREQGTDGISKSFRFDSLPCGEALAVVGQGGGGAVEQRVLEAVVREPVSLEPGAPLEVHLTIPAMIPVTVVAVDENGAPAAGGNVIAIPGGDNRQNFGSAHYGSLSSTGEAVLQLQPGRYLLQTSFSDGQTVQSMTVDGATFNAKEPLLIGDRPRELLIVVSSAERITGIVTEDDGEPIPGYQLIVRKVVSVRDNQYTMLQEDGRFVVTTSEFPVEVFIHDPGGDWKFEPVSILVPDKEHANGLHFTGRHFEDRTLKGRVLAGDPAVPVARAFISSSPNCYTGDGKRSVARPVQIMADDDGEFELPCFDGCYISLEISKPRSEEYLPLEWYGGPEECEQEQTFILQEGNTVTGVVTDSQGDPVPDLVVGTMMMRNQAVTDGEGRYRIQSLDAGRYELQVMRPRDAAFNPWILMTEDSGKGPAVQFNSNGKTRELDLVVTRGGSICLDLGDGEGRSMGVDYLELFLSGEDNPAKASSRYDSTGMTRTDPFCLGPLAPGDYHLRAGNRFSSFMPTWWPGTDDREQATLVSVIAGDRLELGPMTTHRAGPVQVNIKEGHFLQSSPPFLAFRVAVERNDPEEEVEEQEWVQVDQDELRFLGETKTRTEAGQPTYRSLRYAPYPTGRYDVRLCETEDCEDGKVWCSPKPLVVEKKNGGEIELVLSEDSECRAISDDEVDLPNEKSGPNR</sequence>
<keyword evidence="2" id="KW-0378">Hydrolase</keyword>
<protein>
    <submittedName>
        <fullName evidence="2">Carboxypeptidase regulatory-like domain-containing protein</fullName>
    </submittedName>
</protein>
<dbReference type="AlphaFoldDB" id="A0A8J7C2Q2"/>
<name>A0A8J7C2Q2_9BACT</name>
<dbReference type="EMBL" id="JACXWD010000027">
    <property type="protein sequence ID" value="MBD3868296.1"/>
    <property type="molecule type" value="Genomic_DNA"/>
</dbReference>
<feature type="chain" id="PRO_5035219397" evidence="1">
    <location>
        <begin position="29"/>
        <end position="746"/>
    </location>
</feature>
<keyword evidence="2" id="KW-0121">Carboxypeptidase</keyword>
<dbReference type="Pfam" id="PF13620">
    <property type="entry name" value="CarboxypepD_reg"/>
    <property type="match status" value="1"/>
</dbReference>
<keyword evidence="2" id="KW-0645">Protease</keyword>
<dbReference type="GO" id="GO:0004180">
    <property type="term" value="F:carboxypeptidase activity"/>
    <property type="evidence" value="ECO:0007669"/>
    <property type="project" value="UniProtKB-KW"/>
</dbReference>
<comment type="caution">
    <text evidence="2">The sequence shown here is derived from an EMBL/GenBank/DDBJ whole genome shotgun (WGS) entry which is preliminary data.</text>
</comment>
<gene>
    <name evidence="2" type="ORF">IFK94_09235</name>
</gene>
<accession>A0A8J7C2Q2</accession>
<feature type="signal peptide" evidence="1">
    <location>
        <begin position="1"/>
        <end position="28"/>
    </location>
</feature>